<organism evidence="1 2">
    <name type="scientific">Austropuccinia psidii MF-1</name>
    <dbReference type="NCBI Taxonomy" id="1389203"/>
    <lineage>
        <taxon>Eukaryota</taxon>
        <taxon>Fungi</taxon>
        <taxon>Dikarya</taxon>
        <taxon>Basidiomycota</taxon>
        <taxon>Pucciniomycotina</taxon>
        <taxon>Pucciniomycetes</taxon>
        <taxon>Pucciniales</taxon>
        <taxon>Sphaerophragmiaceae</taxon>
        <taxon>Austropuccinia</taxon>
    </lineage>
</organism>
<protein>
    <submittedName>
        <fullName evidence="1">Uncharacterized protein</fullName>
    </submittedName>
</protein>
<dbReference type="Proteomes" id="UP000765509">
    <property type="component" value="Unassembled WGS sequence"/>
</dbReference>
<reference evidence="1" key="1">
    <citation type="submission" date="2021-03" db="EMBL/GenBank/DDBJ databases">
        <title>Draft genome sequence of rust myrtle Austropuccinia psidii MF-1, a brazilian biotype.</title>
        <authorList>
            <person name="Quecine M.C."/>
            <person name="Pachon D.M.R."/>
            <person name="Bonatelli M.L."/>
            <person name="Correr F.H."/>
            <person name="Franceschini L.M."/>
            <person name="Leite T.F."/>
            <person name="Margarido G.R.A."/>
            <person name="Almeida C.A."/>
            <person name="Ferrarezi J.A."/>
            <person name="Labate C.A."/>
        </authorList>
    </citation>
    <scope>NUCLEOTIDE SEQUENCE</scope>
    <source>
        <strain evidence="1">MF-1</strain>
    </source>
</reference>
<dbReference type="EMBL" id="AVOT02037840">
    <property type="protein sequence ID" value="MBW0532574.1"/>
    <property type="molecule type" value="Genomic_DNA"/>
</dbReference>
<name>A0A9Q3F4H6_9BASI</name>
<evidence type="ECO:0000313" key="1">
    <source>
        <dbReference type="EMBL" id="MBW0532574.1"/>
    </source>
</evidence>
<dbReference type="AlphaFoldDB" id="A0A9Q3F4H6"/>
<comment type="caution">
    <text evidence="1">The sequence shown here is derived from an EMBL/GenBank/DDBJ whole genome shotgun (WGS) entry which is preliminary data.</text>
</comment>
<evidence type="ECO:0000313" key="2">
    <source>
        <dbReference type="Proteomes" id="UP000765509"/>
    </source>
</evidence>
<dbReference type="OrthoDB" id="2507171at2759"/>
<proteinExistence type="predicted"/>
<gene>
    <name evidence="1" type="ORF">O181_072289</name>
</gene>
<keyword evidence="2" id="KW-1185">Reference proteome</keyword>
<accession>A0A9Q3F4H6</accession>
<sequence length="110" mass="12719">MRTPKIHILRWQIDIQEYSGHMTIVHKDGNIHKSVDGLSRWPLPNSIDNPYYVPEESSPQIPIKGISAKYLKTTLFGELRNSYTHDKRCSILCHLLTKDSKDNSLIHSLH</sequence>